<dbReference type="CDD" id="cd09272">
    <property type="entry name" value="RNase_HI_RT_Ty1"/>
    <property type="match status" value="1"/>
</dbReference>
<proteinExistence type="predicted"/>
<dbReference type="InterPro" id="IPR013103">
    <property type="entry name" value="RVT_2"/>
</dbReference>
<dbReference type="Proteomes" id="UP001151760">
    <property type="component" value="Unassembled WGS sequence"/>
</dbReference>
<dbReference type="SUPFAM" id="SSF56672">
    <property type="entry name" value="DNA/RNA polymerases"/>
    <property type="match status" value="1"/>
</dbReference>
<dbReference type="EMBL" id="BQNB010019642">
    <property type="protein sequence ID" value="GJT87487.1"/>
    <property type="molecule type" value="Genomic_DNA"/>
</dbReference>
<keyword evidence="4" id="KW-1185">Reference proteome</keyword>
<name>A0ABQ5HJR9_9ASTR</name>
<feature type="compositionally biased region" description="Basic and acidic residues" evidence="1">
    <location>
        <begin position="67"/>
        <end position="76"/>
    </location>
</feature>
<reference evidence="3" key="2">
    <citation type="submission" date="2022-01" db="EMBL/GenBank/DDBJ databases">
        <authorList>
            <person name="Yamashiro T."/>
            <person name="Shiraishi A."/>
            <person name="Satake H."/>
            <person name="Nakayama K."/>
        </authorList>
    </citation>
    <scope>NUCLEOTIDE SEQUENCE</scope>
</reference>
<gene>
    <name evidence="3" type="ORF">Tco_1069204</name>
</gene>
<organism evidence="3 4">
    <name type="scientific">Tanacetum coccineum</name>
    <dbReference type="NCBI Taxonomy" id="301880"/>
    <lineage>
        <taxon>Eukaryota</taxon>
        <taxon>Viridiplantae</taxon>
        <taxon>Streptophyta</taxon>
        <taxon>Embryophyta</taxon>
        <taxon>Tracheophyta</taxon>
        <taxon>Spermatophyta</taxon>
        <taxon>Magnoliopsida</taxon>
        <taxon>eudicotyledons</taxon>
        <taxon>Gunneridae</taxon>
        <taxon>Pentapetalae</taxon>
        <taxon>asterids</taxon>
        <taxon>campanulids</taxon>
        <taxon>Asterales</taxon>
        <taxon>Asteraceae</taxon>
        <taxon>Asteroideae</taxon>
        <taxon>Anthemideae</taxon>
        <taxon>Anthemidinae</taxon>
        <taxon>Tanacetum</taxon>
    </lineage>
</organism>
<accession>A0ABQ5HJR9</accession>
<evidence type="ECO:0000259" key="2">
    <source>
        <dbReference type="Pfam" id="PF07727"/>
    </source>
</evidence>
<feature type="domain" description="Reverse transcriptase Ty1/copia-type" evidence="2">
    <location>
        <begin position="268"/>
        <end position="345"/>
    </location>
</feature>
<sequence>MNYKPVMAENQANSHAGTSSNGNAGTRSNVNAGQAGNKVVLDHDYILLPLWGSQSSKSTEDEASSNDSEKKDAKEEEAIRNDLERMMAQEKAAKDANDVNSTNTVNTASILVNTASIPVNTVSPTVNTAGTNNDKSDWPFTSNATSSSFVHSDALFNDPNMSHLEDIGIFGSAYDDRGEGAEADTNNLEPLQVVSLIPSTRVHKDHPKEQILGDPFSALQTRRMLKKSAEHAMNQRRNKKDERGIVVKNKARLVAQGHTQEEGIDYDEMDVKSAFLYGTIEEEVYVCQPPGFEDPEFPDKVYKVEKALYVLHQAPRAWYETLSTYLLDNGFRRGTIYKTLFIKKDKTDIHFQMSSMGELTFFLGLQVKQKDDGIFISQDKYMADILKKFDFSSVKTASTPMESNKPLKKDEEAEDVDVHLYRSMIGSLMYLTASRPDIMSAVCACARFQVSPKASHLHVVKRIFRYLKGQSTLGLWYPKDSPFELEAFSDSDYAGANLDRKSTTGEYVAAANCCEQVLWIQNQLLDYGFNFMNTKIHIDNESTICIVKNLVFHSKTKHIEIQHHFIRDSNEKHLIQVVKIHTDHNVADLLTKAFDVGRFNLLIVSIGMLNL</sequence>
<evidence type="ECO:0000313" key="3">
    <source>
        <dbReference type="EMBL" id="GJT87487.1"/>
    </source>
</evidence>
<dbReference type="Pfam" id="PF07727">
    <property type="entry name" value="RVT_2"/>
    <property type="match status" value="1"/>
</dbReference>
<dbReference type="InterPro" id="IPR043502">
    <property type="entry name" value="DNA/RNA_pol_sf"/>
</dbReference>
<evidence type="ECO:0000313" key="4">
    <source>
        <dbReference type="Proteomes" id="UP001151760"/>
    </source>
</evidence>
<protein>
    <submittedName>
        <fullName evidence="3">Ribonuclease H-like domain-containing protein</fullName>
    </submittedName>
</protein>
<dbReference type="PANTHER" id="PTHR11439">
    <property type="entry name" value="GAG-POL-RELATED RETROTRANSPOSON"/>
    <property type="match status" value="1"/>
</dbReference>
<feature type="compositionally biased region" description="Polar residues" evidence="1">
    <location>
        <begin position="10"/>
        <end position="31"/>
    </location>
</feature>
<reference evidence="3" key="1">
    <citation type="journal article" date="2022" name="Int. J. Mol. Sci.">
        <title>Draft Genome of Tanacetum Coccineum: Genomic Comparison of Closely Related Tanacetum-Family Plants.</title>
        <authorList>
            <person name="Yamashiro T."/>
            <person name="Shiraishi A."/>
            <person name="Nakayama K."/>
            <person name="Satake H."/>
        </authorList>
    </citation>
    <scope>NUCLEOTIDE SEQUENCE</scope>
</reference>
<feature type="region of interest" description="Disordered" evidence="1">
    <location>
        <begin position="54"/>
        <end position="76"/>
    </location>
</feature>
<feature type="region of interest" description="Disordered" evidence="1">
    <location>
        <begin position="1"/>
        <end position="31"/>
    </location>
</feature>
<dbReference type="PANTHER" id="PTHR11439:SF495">
    <property type="entry name" value="REVERSE TRANSCRIPTASE, RNA-DEPENDENT DNA POLYMERASE-RELATED"/>
    <property type="match status" value="1"/>
</dbReference>
<evidence type="ECO:0000256" key="1">
    <source>
        <dbReference type="SAM" id="MobiDB-lite"/>
    </source>
</evidence>
<comment type="caution">
    <text evidence="3">The sequence shown here is derived from an EMBL/GenBank/DDBJ whole genome shotgun (WGS) entry which is preliminary data.</text>
</comment>